<dbReference type="InterPro" id="IPR030931">
    <property type="entry name" value="Group_II_RT_mat"/>
</dbReference>
<dbReference type="InterPro" id="IPR043128">
    <property type="entry name" value="Rev_trsase/Diguanyl_cyclase"/>
</dbReference>
<keyword evidence="4" id="KW-1185">Reference proteome</keyword>
<dbReference type="GO" id="GO:0003964">
    <property type="term" value="F:RNA-directed DNA polymerase activity"/>
    <property type="evidence" value="ECO:0007669"/>
    <property type="project" value="UniProtKB-KW"/>
</dbReference>
<organism evidence="3 4">
    <name type="scientific">Rhodopirellula bahusiensis</name>
    <dbReference type="NCBI Taxonomy" id="2014065"/>
    <lineage>
        <taxon>Bacteria</taxon>
        <taxon>Pseudomonadati</taxon>
        <taxon>Planctomycetota</taxon>
        <taxon>Planctomycetia</taxon>
        <taxon>Pirellulales</taxon>
        <taxon>Pirellulaceae</taxon>
        <taxon>Rhodopirellula</taxon>
    </lineage>
</organism>
<dbReference type="PROSITE" id="PS50878">
    <property type="entry name" value="RT_POL"/>
    <property type="match status" value="1"/>
</dbReference>
<dbReference type="InterPro" id="IPR051083">
    <property type="entry name" value="GrpII_Intron_Splice-Mob/Def"/>
</dbReference>
<dbReference type="OrthoDB" id="258234at2"/>
<accession>A0A2G1WDI6</accession>
<dbReference type="InterPro" id="IPR000477">
    <property type="entry name" value="RT_dom"/>
</dbReference>
<evidence type="ECO:0000259" key="2">
    <source>
        <dbReference type="PROSITE" id="PS50878"/>
    </source>
</evidence>
<keyword evidence="3" id="KW-0808">Transferase</keyword>
<protein>
    <submittedName>
        <fullName evidence="3">Group II intron reverse transcriptase/maturase</fullName>
    </submittedName>
</protein>
<dbReference type="Gene3D" id="3.30.70.270">
    <property type="match status" value="1"/>
</dbReference>
<dbReference type="RefSeq" id="WP_099258814.1">
    <property type="nucleotide sequence ID" value="NZ_NIZW01000001.1"/>
</dbReference>
<dbReference type="AlphaFoldDB" id="A0A2G1WDI6"/>
<dbReference type="Pfam" id="PF00078">
    <property type="entry name" value="RVT_1"/>
    <property type="match status" value="1"/>
</dbReference>
<evidence type="ECO:0000313" key="4">
    <source>
        <dbReference type="Proteomes" id="UP000225740"/>
    </source>
</evidence>
<dbReference type="Pfam" id="PF08388">
    <property type="entry name" value="GIIM"/>
    <property type="match status" value="1"/>
</dbReference>
<comment type="caution">
    <text evidence="3">The sequence shown here is derived from an EMBL/GenBank/DDBJ whole genome shotgun (WGS) entry which is preliminary data.</text>
</comment>
<evidence type="ECO:0000313" key="3">
    <source>
        <dbReference type="EMBL" id="PHQ37081.1"/>
    </source>
</evidence>
<keyword evidence="3" id="KW-0695">RNA-directed DNA polymerase</keyword>
<dbReference type="PANTHER" id="PTHR34047:SF8">
    <property type="entry name" value="PROTEIN YKFC"/>
    <property type="match status" value="1"/>
</dbReference>
<gene>
    <name evidence="3" type="primary">ltrA</name>
    <name evidence="3" type="ORF">CEE69_01580</name>
</gene>
<evidence type="ECO:0000256" key="1">
    <source>
        <dbReference type="ARBA" id="ARBA00034120"/>
    </source>
</evidence>
<dbReference type="SUPFAM" id="SSF56672">
    <property type="entry name" value="DNA/RNA polymerases"/>
    <property type="match status" value="1"/>
</dbReference>
<proteinExistence type="inferred from homology"/>
<feature type="domain" description="Reverse transcriptase" evidence="2">
    <location>
        <begin position="114"/>
        <end position="342"/>
    </location>
</feature>
<dbReference type="Proteomes" id="UP000225740">
    <property type="component" value="Unassembled WGS sequence"/>
</dbReference>
<comment type="similarity">
    <text evidence="1">Belongs to the bacterial reverse transcriptase family.</text>
</comment>
<dbReference type="InterPro" id="IPR013597">
    <property type="entry name" value="Mat_intron_G2"/>
</dbReference>
<dbReference type="NCBIfam" id="TIGR04416">
    <property type="entry name" value="group_II_RT_mat"/>
    <property type="match status" value="1"/>
</dbReference>
<dbReference type="InterPro" id="IPR043502">
    <property type="entry name" value="DNA/RNA_pol_sf"/>
</dbReference>
<dbReference type="GeneID" id="90606978"/>
<sequence>MPAKRKSKDYIPVTVPFSAESPSAKASRAGEPEKKSAIEISSWANRSVWTDRMLNALSVGVRGGKWHALIDKVYRELNLFVSARKVVGKKGAAGVDRQSTEDFSEQEIAEIKQLYEQLRTDTYRPQAVRRVQIPKPGSKQTRPLGIPTVRDRVVQTALVNVIEPIFDNEFHERSFGFRHGRSCHDALRVVEGLLETGHVFVVDADLQGYFDTIPKDRLLALVSEKISDRRVLDLVKLFLDQSVLEELREWTPESGVPQGAVLSPLLSNLYLNELDHRMADLGYEMVRYADDFVILCRSQEQAELALEEVKRFVCEAGLTLHPEKTHIVDSRVKSFDFLGYSFRGKLRFPRAKSHQKMVDTIRRLTPRKSGQSMEATIAQINRVTVGWFSYFRHCTWNIFDKYDGMVRKRLRRQLLKRHRRNPKRLCRTHRWPNAYFSERGYRSLRLAHSAYVQSLDGTH</sequence>
<dbReference type="PANTHER" id="PTHR34047">
    <property type="entry name" value="NUCLEAR INTRON MATURASE 1, MITOCHONDRIAL-RELATED"/>
    <property type="match status" value="1"/>
</dbReference>
<keyword evidence="3" id="KW-0548">Nucleotidyltransferase</keyword>
<name>A0A2G1WDI6_9BACT</name>
<dbReference type="EMBL" id="NIZW01000001">
    <property type="protein sequence ID" value="PHQ37081.1"/>
    <property type="molecule type" value="Genomic_DNA"/>
</dbReference>
<reference evidence="3 4" key="1">
    <citation type="submission" date="2017-06" db="EMBL/GenBank/DDBJ databases">
        <title>Description of Rhodopirellula bahusiensis sp. nov.</title>
        <authorList>
            <person name="Kizina J."/>
            <person name="Harder J."/>
        </authorList>
    </citation>
    <scope>NUCLEOTIDE SEQUENCE [LARGE SCALE GENOMIC DNA]</scope>
    <source>
        <strain evidence="3 4">SWK21</strain>
    </source>
</reference>
<dbReference type="CDD" id="cd01651">
    <property type="entry name" value="RT_G2_intron"/>
    <property type="match status" value="1"/>
</dbReference>